<reference evidence="2" key="1">
    <citation type="journal article" date="2006" name="PLoS Biol.">
        <title>Macronuclear genome sequence of the ciliate Tetrahymena thermophila, a model eukaryote.</title>
        <authorList>
            <person name="Eisen J.A."/>
            <person name="Coyne R.S."/>
            <person name="Wu M."/>
            <person name="Wu D."/>
            <person name="Thiagarajan M."/>
            <person name="Wortman J.R."/>
            <person name="Badger J.H."/>
            <person name="Ren Q."/>
            <person name="Amedeo P."/>
            <person name="Jones K.M."/>
            <person name="Tallon L.J."/>
            <person name="Delcher A.L."/>
            <person name="Salzberg S.L."/>
            <person name="Silva J.C."/>
            <person name="Haas B.J."/>
            <person name="Majoros W.H."/>
            <person name="Farzad M."/>
            <person name="Carlton J.M."/>
            <person name="Smith R.K. Jr."/>
            <person name="Garg J."/>
            <person name="Pearlman R.E."/>
            <person name="Karrer K.M."/>
            <person name="Sun L."/>
            <person name="Manning G."/>
            <person name="Elde N.C."/>
            <person name="Turkewitz A.P."/>
            <person name="Asai D.J."/>
            <person name="Wilkes D.E."/>
            <person name="Wang Y."/>
            <person name="Cai H."/>
            <person name="Collins K."/>
            <person name="Stewart B.A."/>
            <person name="Lee S.R."/>
            <person name="Wilamowska K."/>
            <person name="Weinberg Z."/>
            <person name="Ruzzo W.L."/>
            <person name="Wloga D."/>
            <person name="Gaertig J."/>
            <person name="Frankel J."/>
            <person name="Tsao C.-C."/>
            <person name="Gorovsky M.A."/>
            <person name="Keeling P.J."/>
            <person name="Waller R.F."/>
            <person name="Patron N.J."/>
            <person name="Cherry J.M."/>
            <person name="Stover N.A."/>
            <person name="Krieger C.J."/>
            <person name="del Toro C."/>
            <person name="Ryder H.F."/>
            <person name="Williamson S.C."/>
            <person name="Barbeau R.A."/>
            <person name="Hamilton E.P."/>
            <person name="Orias E."/>
        </authorList>
    </citation>
    <scope>NUCLEOTIDE SEQUENCE [LARGE SCALE GENOMIC DNA]</scope>
    <source>
        <strain evidence="2">SB210</strain>
    </source>
</reference>
<dbReference type="EMBL" id="GG662781">
    <property type="protein sequence ID" value="EAR91429.1"/>
    <property type="molecule type" value="Genomic_DNA"/>
</dbReference>
<organism evidence="1 2">
    <name type="scientific">Tetrahymena thermophila (strain SB210)</name>
    <dbReference type="NCBI Taxonomy" id="312017"/>
    <lineage>
        <taxon>Eukaryota</taxon>
        <taxon>Sar</taxon>
        <taxon>Alveolata</taxon>
        <taxon>Ciliophora</taxon>
        <taxon>Intramacronucleata</taxon>
        <taxon>Oligohymenophorea</taxon>
        <taxon>Hymenostomatida</taxon>
        <taxon>Tetrahymenina</taxon>
        <taxon>Tetrahymenidae</taxon>
        <taxon>Tetrahymena</taxon>
    </lineage>
</organism>
<gene>
    <name evidence="1" type="ORF">TTHERM_00594140</name>
</gene>
<keyword evidence="2" id="KW-1185">Reference proteome</keyword>
<name>Q232I3_TETTS</name>
<dbReference type="InParanoid" id="Q232I3"/>
<dbReference type="HOGENOM" id="CLU_901632_0_0_1"/>
<accession>Q232I3</accession>
<proteinExistence type="predicted"/>
<protein>
    <submittedName>
        <fullName evidence="1">Uncharacterized protein</fullName>
    </submittedName>
</protein>
<dbReference type="Proteomes" id="UP000009168">
    <property type="component" value="Unassembled WGS sequence"/>
</dbReference>
<evidence type="ECO:0000313" key="1">
    <source>
        <dbReference type="EMBL" id="EAR91429.1"/>
    </source>
</evidence>
<dbReference type="RefSeq" id="XP_001011674.1">
    <property type="nucleotide sequence ID" value="XM_001011674.3"/>
</dbReference>
<evidence type="ECO:0000313" key="2">
    <source>
        <dbReference type="Proteomes" id="UP000009168"/>
    </source>
</evidence>
<dbReference type="KEGG" id="tet:TTHERM_00594140"/>
<dbReference type="GeneID" id="7833507"/>
<sequence length="309" mass="37014">MKYSEVQNEKLSLPQLTSNKVTKFIGKGIVKNLKHDRSLEIEAKIKSFYNYQNSSIMKDQFYNSEKQIQNSIAENNNGFSQKNKKNTQFLISFSFDDNYRLTYDFSENIFILETKEQNSQENTLKVTCQDAVINVSRKEEIQIEDQEIIDGYMLKLKKSQYSTIRIKLRRNYQKEFIQISFSEVIQAQNKRFEYQSQKSEKQQQQQYILETVQCFVNCYFANKLTKQIQNELLSYFFQQKYQLLIVYEIEAEMVELYEYFHEIVEKKDTQLIQKKINLFYESVNQIICWSGLNRYQHPAILGGYLIFKQ</sequence>
<dbReference type="AlphaFoldDB" id="Q232I3"/>